<keyword evidence="5" id="KW-1185">Reference proteome</keyword>
<dbReference type="InterPro" id="IPR007110">
    <property type="entry name" value="Ig-like_dom"/>
</dbReference>
<dbReference type="PROSITE" id="PS50835">
    <property type="entry name" value="IG_LIKE"/>
    <property type="match status" value="1"/>
</dbReference>
<dbReference type="AlphaFoldDB" id="A0AA88Q129"/>
<dbReference type="InterPro" id="IPR036179">
    <property type="entry name" value="Ig-like_dom_sf"/>
</dbReference>
<gene>
    <name evidence="4" type="ORF">Q8A67_012304</name>
</gene>
<dbReference type="InterPro" id="IPR003599">
    <property type="entry name" value="Ig_sub"/>
</dbReference>
<organism evidence="4 5">
    <name type="scientific">Cirrhinus molitorella</name>
    <name type="common">mud carp</name>
    <dbReference type="NCBI Taxonomy" id="172907"/>
    <lineage>
        <taxon>Eukaryota</taxon>
        <taxon>Metazoa</taxon>
        <taxon>Chordata</taxon>
        <taxon>Craniata</taxon>
        <taxon>Vertebrata</taxon>
        <taxon>Euteleostomi</taxon>
        <taxon>Actinopterygii</taxon>
        <taxon>Neopterygii</taxon>
        <taxon>Teleostei</taxon>
        <taxon>Ostariophysi</taxon>
        <taxon>Cypriniformes</taxon>
        <taxon>Cyprinidae</taxon>
        <taxon>Labeoninae</taxon>
        <taxon>Labeonini</taxon>
        <taxon>Cirrhinus</taxon>
    </lineage>
</organism>
<keyword evidence="1" id="KW-0812">Transmembrane</keyword>
<feature type="chain" id="PRO_5041646280" description="Ig-like domain-containing protein" evidence="2">
    <location>
        <begin position="21"/>
        <end position="313"/>
    </location>
</feature>
<proteinExistence type="predicted"/>
<comment type="caution">
    <text evidence="4">The sequence shown here is derived from an EMBL/GenBank/DDBJ whole genome shotgun (WGS) entry which is preliminary data.</text>
</comment>
<dbReference type="InterPro" id="IPR013783">
    <property type="entry name" value="Ig-like_fold"/>
</dbReference>
<name>A0AA88Q129_9TELE</name>
<feature type="transmembrane region" description="Helical" evidence="1">
    <location>
        <begin position="234"/>
        <end position="256"/>
    </location>
</feature>
<evidence type="ECO:0000256" key="2">
    <source>
        <dbReference type="SAM" id="SignalP"/>
    </source>
</evidence>
<dbReference type="Proteomes" id="UP001187343">
    <property type="component" value="Unassembled WGS sequence"/>
</dbReference>
<feature type="signal peptide" evidence="2">
    <location>
        <begin position="1"/>
        <end position="20"/>
    </location>
</feature>
<evidence type="ECO:0000256" key="1">
    <source>
        <dbReference type="SAM" id="Phobius"/>
    </source>
</evidence>
<dbReference type="SUPFAM" id="SSF48726">
    <property type="entry name" value="Immunoglobulin"/>
    <property type="match status" value="2"/>
</dbReference>
<keyword evidence="2" id="KW-0732">Signal</keyword>
<sequence>MLGVFLFAYISVNLFLKCQGQNIHQAKIFSENTEVPEGGRLEVTCSTFGFTVKAVYLYLCRNGKAIDMKNAPTRQDTAFKIERIGMNYSGNYSCVFSEEQLEIKEVMGYGHNYIFINVMESFILTQIHLLKSEVPVGSDAEFNCTTSNPSYKKQAKNMILVYLIKNGKLIKVNIWDTEKMMTTFTLREVRMEDAGIYSCVLMLNILPFHGMTFRQNIKVKLQITATSNSGIIKITVSIMCATIVLLLSLLGIWALIQKRGCLGFHNERSSKNTTELKGTEIYEEIDKPDTSGRGDIQRVGWAASEWEDSSDDD</sequence>
<evidence type="ECO:0000313" key="5">
    <source>
        <dbReference type="Proteomes" id="UP001187343"/>
    </source>
</evidence>
<reference evidence="4" key="1">
    <citation type="submission" date="2023-08" db="EMBL/GenBank/DDBJ databases">
        <title>Chromosome-level Genome Assembly of mud carp (Cirrhinus molitorella).</title>
        <authorList>
            <person name="Liu H."/>
        </authorList>
    </citation>
    <scope>NUCLEOTIDE SEQUENCE</scope>
    <source>
        <strain evidence="4">Prfri</strain>
        <tissue evidence="4">Muscle</tissue>
    </source>
</reference>
<dbReference type="SMART" id="SM00409">
    <property type="entry name" value="IG"/>
    <property type="match status" value="2"/>
</dbReference>
<protein>
    <recommendedName>
        <fullName evidence="3">Ig-like domain-containing protein</fullName>
    </recommendedName>
</protein>
<keyword evidence="1" id="KW-1133">Transmembrane helix</keyword>
<dbReference type="EMBL" id="JAUYZG010000011">
    <property type="protein sequence ID" value="KAK2895075.1"/>
    <property type="molecule type" value="Genomic_DNA"/>
</dbReference>
<feature type="domain" description="Ig-like" evidence="3">
    <location>
        <begin position="120"/>
        <end position="199"/>
    </location>
</feature>
<keyword evidence="1" id="KW-0472">Membrane</keyword>
<dbReference type="Gene3D" id="2.60.40.10">
    <property type="entry name" value="Immunoglobulins"/>
    <property type="match status" value="2"/>
</dbReference>
<accession>A0AA88Q129</accession>
<evidence type="ECO:0000259" key="3">
    <source>
        <dbReference type="PROSITE" id="PS50835"/>
    </source>
</evidence>
<feature type="transmembrane region" description="Helical" evidence="1">
    <location>
        <begin position="194"/>
        <end position="213"/>
    </location>
</feature>
<evidence type="ECO:0000313" key="4">
    <source>
        <dbReference type="EMBL" id="KAK2895075.1"/>
    </source>
</evidence>